<dbReference type="SMART" id="SM01196">
    <property type="entry name" value="FERM_C"/>
    <property type="match status" value="1"/>
</dbReference>
<dbReference type="SUPFAM" id="SSF47031">
    <property type="entry name" value="Second domain of FERM"/>
    <property type="match status" value="1"/>
</dbReference>
<dbReference type="InterPro" id="IPR021774">
    <property type="entry name" value="CUPID"/>
</dbReference>
<sequence length="774" mass="87910">MVLIQHCETDIPVVTMSMKLKKKVGFASDVKSGEGKDRESRSRSRSRFHDRRSKSHDVSSGEKRETVPIKRDRSLIALVRTGSRNSVRSLVKLFENVAHMNEGRKSQIILPDERRLDLLIQPKLGTRDLLDLVASHFKLKEKEYFGLCFQDDSGHYNWLNLDKRVLDHDFQRRVGLLVLLFSVRYYVESIATLKDVATVELFYLNAKQAVFRSQIECDSDTVFELAGYVLQATHGDYIDEERIIEHYKKVAGSTKGLAIVNYLSVVESLPTYGIHYYEVKDKKDHPWLLGLSHKGIAVYDKTDKTTPRKIFTWKQLENLYYRDKKFSVEVHDTKRVVHTLSSFNLYEDALRETPDELDDLSDAISDPTTQVSVSRRTFGPGNVIVHAWFCSTPQLTKCIWSMAVSQHQFYLDRKHSKSNLPQARSLSEIAEDLSRSSSSLRSIGTDSFGRSGSSVSLPSLTASQFDINFDPSDAIKEQRVMYSALKARKEALEETLKAKTEELKKLCIKEGELTGILPLDYPSLPGESLPTIRKRVGTAFSLQSKVDDDTDAASKIELEYELQKQITSAALRLSQDKSVSKYVRKQRKQSYQKAHAKLKEMEKKLAETKGPAMDKPKPGFLSPAVPSYDGRYSITHETVVQQEYDLDMAFCDDMSIIEHTRAKPSVTSRLYKSFRVRYLGKNRMNKSHIDRTERHSFMYDTSILNATTNTCHGLKSSSSTGSTSSSSSSSCASSSSSAVSKDTLFSPMRASWHQYCYEKMCHEMSLLNNVESEV</sequence>
<keyword evidence="3 4" id="KW-0175">Coiled coil</keyword>
<reference evidence="7" key="1">
    <citation type="submission" date="2019-08" db="EMBL/GenBank/DDBJ databases">
        <title>The improved chromosome-level genome for the pearl oyster Pinctada fucata martensii using PacBio sequencing and Hi-C.</title>
        <authorList>
            <person name="Zheng Z."/>
        </authorList>
    </citation>
    <scope>NUCLEOTIDE SEQUENCE</scope>
    <source>
        <strain evidence="7">ZZ-2019</strain>
        <tissue evidence="7">Adductor muscle</tissue>
    </source>
</reference>
<dbReference type="InterPro" id="IPR018979">
    <property type="entry name" value="FERM_N"/>
</dbReference>
<dbReference type="EMBL" id="VSWD01000005">
    <property type="protein sequence ID" value="KAK3103250.1"/>
    <property type="molecule type" value="Genomic_DNA"/>
</dbReference>
<dbReference type="SUPFAM" id="SSF50729">
    <property type="entry name" value="PH domain-like"/>
    <property type="match status" value="1"/>
</dbReference>
<dbReference type="InterPro" id="IPR047176">
    <property type="entry name" value="FRMD4A/B"/>
</dbReference>
<evidence type="ECO:0000259" key="6">
    <source>
        <dbReference type="PROSITE" id="PS50057"/>
    </source>
</evidence>
<dbReference type="PRINTS" id="PR00935">
    <property type="entry name" value="BAND41"/>
</dbReference>
<evidence type="ECO:0000313" key="8">
    <source>
        <dbReference type="Proteomes" id="UP001186944"/>
    </source>
</evidence>
<proteinExistence type="predicted"/>
<feature type="domain" description="FERM" evidence="6">
    <location>
        <begin position="104"/>
        <end position="414"/>
    </location>
</feature>
<dbReference type="AlphaFoldDB" id="A0AA88YNP5"/>
<dbReference type="Gene3D" id="3.10.20.90">
    <property type="entry name" value="Phosphatidylinositol 3-kinase Catalytic Subunit, Chain A, domain 1"/>
    <property type="match status" value="1"/>
</dbReference>
<dbReference type="Pfam" id="PF09380">
    <property type="entry name" value="FERM_C"/>
    <property type="match status" value="1"/>
</dbReference>
<feature type="region of interest" description="Disordered" evidence="5">
    <location>
        <begin position="28"/>
        <end position="66"/>
    </location>
</feature>
<protein>
    <recommendedName>
        <fullName evidence="6">FERM domain-containing protein</fullName>
    </recommendedName>
</protein>
<dbReference type="FunFam" id="3.10.20.90:FF:000019">
    <property type="entry name" value="FERM domain containing 4A"/>
    <property type="match status" value="1"/>
</dbReference>
<organism evidence="7 8">
    <name type="scientific">Pinctada imbricata</name>
    <name type="common">Atlantic pearl-oyster</name>
    <name type="synonym">Pinctada martensii</name>
    <dbReference type="NCBI Taxonomy" id="66713"/>
    <lineage>
        <taxon>Eukaryota</taxon>
        <taxon>Metazoa</taxon>
        <taxon>Spiralia</taxon>
        <taxon>Lophotrochozoa</taxon>
        <taxon>Mollusca</taxon>
        <taxon>Bivalvia</taxon>
        <taxon>Autobranchia</taxon>
        <taxon>Pteriomorphia</taxon>
        <taxon>Pterioida</taxon>
        <taxon>Pterioidea</taxon>
        <taxon>Pteriidae</taxon>
        <taxon>Pinctada</taxon>
    </lineage>
</organism>
<feature type="compositionally biased region" description="Basic residues" evidence="5">
    <location>
        <begin position="43"/>
        <end position="54"/>
    </location>
</feature>
<dbReference type="PROSITE" id="PS50057">
    <property type="entry name" value="FERM_3"/>
    <property type="match status" value="1"/>
</dbReference>
<dbReference type="CDD" id="cd13191">
    <property type="entry name" value="FERM_C_FRMD4A_FRMD4B"/>
    <property type="match status" value="1"/>
</dbReference>
<dbReference type="Gene3D" id="2.30.29.30">
    <property type="entry name" value="Pleckstrin-homology domain (PH domain)/Phosphotyrosine-binding domain (PTB)"/>
    <property type="match status" value="1"/>
</dbReference>
<dbReference type="PANTHER" id="PTHR46079">
    <property type="entry name" value="FERM DOMAIN-CONTAINING PROTEIN 4"/>
    <property type="match status" value="1"/>
</dbReference>
<dbReference type="Gene3D" id="1.20.80.10">
    <property type="match status" value="1"/>
</dbReference>
<dbReference type="CDD" id="cd17103">
    <property type="entry name" value="FERM_F1_FRMD4"/>
    <property type="match status" value="1"/>
</dbReference>
<comment type="subcellular location">
    <subcellularLocation>
        <location evidence="1">Cytoplasm</location>
    </subcellularLocation>
</comment>
<dbReference type="Pfam" id="PF11819">
    <property type="entry name" value="CUPID"/>
    <property type="match status" value="1"/>
</dbReference>
<dbReference type="InterPro" id="IPR035963">
    <property type="entry name" value="FERM_2"/>
</dbReference>
<dbReference type="InterPro" id="IPR000299">
    <property type="entry name" value="FERM_domain"/>
</dbReference>
<name>A0AA88YNP5_PINIB</name>
<keyword evidence="8" id="KW-1185">Reference proteome</keyword>
<dbReference type="InterPro" id="IPR029071">
    <property type="entry name" value="Ubiquitin-like_domsf"/>
</dbReference>
<dbReference type="InterPro" id="IPR014352">
    <property type="entry name" value="FERM/acyl-CoA-bd_prot_sf"/>
</dbReference>
<dbReference type="CDD" id="cd14473">
    <property type="entry name" value="FERM_B-lobe"/>
    <property type="match status" value="1"/>
</dbReference>
<evidence type="ECO:0000256" key="4">
    <source>
        <dbReference type="SAM" id="Coils"/>
    </source>
</evidence>
<accession>A0AA88YNP5</accession>
<feature type="region of interest" description="Disordered" evidence="5">
    <location>
        <begin position="714"/>
        <end position="737"/>
    </location>
</feature>
<evidence type="ECO:0000313" key="7">
    <source>
        <dbReference type="EMBL" id="KAK3103250.1"/>
    </source>
</evidence>
<comment type="caution">
    <text evidence="7">The sequence shown here is derived from an EMBL/GenBank/DDBJ whole genome shotgun (WGS) entry which is preliminary data.</text>
</comment>
<evidence type="ECO:0000256" key="3">
    <source>
        <dbReference type="ARBA" id="ARBA00023054"/>
    </source>
</evidence>
<evidence type="ECO:0000256" key="5">
    <source>
        <dbReference type="SAM" id="MobiDB-lite"/>
    </source>
</evidence>
<dbReference type="InterPro" id="IPR019748">
    <property type="entry name" value="FERM_central"/>
</dbReference>
<dbReference type="Pfam" id="PF09379">
    <property type="entry name" value="FERM_N"/>
    <property type="match status" value="1"/>
</dbReference>
<dbReference type="InterPro" id="IPR019749">
    <property type="entry name" value="Band_41_domain"/>
</dbReference>
<evidence type="ECO:0000256" key="2">
    <source>
        <dbReference type="ARBA" id="ARBA00022490"/>
    </source>
</evidence>
<gene>
    <name evidence="7" type="ORF">FSP39_017835</name>
</gene>
<dbReference type="PANTHER" id="PTHR46079:SF2">
    <property type="entry name" value="FERM DOMAIN-CONTAINING PROTEIN"/>
    <property type="match status" value="1"/>
</dbReference>
<dbReference type="GO" id="GO:0090162">
    <property type="term" value="P:establishment of epithelial cell polarity"/>
    <property type="evidence" value="ECO:0007669"/>
    <property type="project" value="InterPro"/>
</dbReference>
<feature type="coiled-coil region" evidence="4">
    <location>
        <begin position="475"/>
        <end position="509"/>
    </location>
</feature>
<dbReference type="SUPFAM" id="SSF54236">
    <property type="entry name" value="Ubiquitin-like"/>
    <property type="match status" value="1"/>
</dbReference>
<dbReference type="InterPro" id="IPR018980">
    <property type="entry name" value="FERM_PH-like_C"/>
</dbReference>
<dbReference type="Pfam" id="PF00373">
    <property type="entry name" value="FERM_M"/>
    <property type="match status" value="2"/>
</dbReference>
<feature type="compositionally biased region" description="Low complexity" evidence="5">
    <location>
        <begin position="716"/>
        <end position="737"/>
    </location>
</feature>
<dbReference type="Proteomes" id="UP001186944">
    <property type="component" value="Unassembled WGS sequence"/>
</dbReference>
<feature type="compositionally biased region" description="Basic and acidic residues" evidence="5">
    <location>
        <begin position="31"/>
        <end position="42"/>
    </location>
</feature>
<dbReference type="SMART" id="SM00295">
    <property type="entry name" value="B41"/>
    <property type="match status" value="1"/>
</dbReference>
<keyword evidence="2" id="KW-0963">Cytoplasm</keyword>
<dbReference type="InterPro" id="IPR041785">
    <property type="entry name" value="FRMD4A/B_FERM_C"/>
</dbReference>
<dbReference type="InterPro" id="IPR011993">
    <property type="entry name" value="PH-like_dom_sf"/>
</dbReference>
<feature type="compositionally biased region" description="Basic and acidic residues" evidence="5">
    <location>
        <begin position="55"/>
        <end position="66"/>
    </location>
</feature>
<dbReference type="GO" id="GO:0005737">
    <property type="term" value="C:cytoplasm"/>
    <property type="evidence" value="ECO:0007669"/>
    <property type="project" value="UniProtKB-SubCell"/>
</dbReference>
<evidence type="ECO:0000256" key="1">
    <source>
        <dbReference type="ARBA" id="ARBA00004496"/>
    </source>
</evidence>